<evidence type="ECO:0000313" key="3">
    <source>
        <dbReference type="EMBL" id="MFC7057830.1"/>
    </source>
</evidence>
<feature type="transmembrane region" description="Helical" evidence="2">
    <location>
        <begin position="12"/>
        <end position="38"/>
    </location>
</feature>
<dbReference type="EMBL" id="JBHSZI010000001">
    <property type="protein sequence ID" value="MFC7057830.1"/>
    <property type="molecule type" value="Genomic_DNA"/>
</dbReference>
<dbReference type="InterPro" id="IPR013373">
    <property type="entry name" value="Flagellin/pilin_N_arc"/>
</dbReference>
<protein>
    <submittedName>
        <fullName evidence="3">Archaellin/type IV pilin N-terminal domain-containing protein</fullName>
    </submittedName>
</protein>
<comment type="caution">
    <text evidence="3">The sequence shown here is derived from an EMBL/GenBank/DDBJ whole genome shotgun (WGS) entry which is preliminary data.</text>
</comment>
<evidence type="ECO:0000256" key="1">
    <source>
        <dbReference type="SAM" id="MobiDB-lite"/>
    </source>
</evidence>
<feature type="region of interest" description="Disordered" evidence="1">
    <location>
        <begin position="309"/>
        <end position="344"/>
    </location>
</feature>
<gene>
    <name evidence="3" type="ORF">ACFQQG_06170</name>
</gene>
<sequence>MRTVPPNRGATPIIANILLVGIALVIAVVLVTVSFGFLEETGAPTAEATFEYEQTPVGLRMIPEVIGTDVIVKLNNDEIATIEADSAGESILVPTAPGDTITVISRDRGRSVLVNKEIDSRSEIGDFIAYYRFDSGGGNVTDRSGNDNDGIRNGGTDWVTDDSGDALDFDGASGTHVDVGDLTLDGPDQVDEITVAIKYTHRGGSDIQNLIEHQNSNFAWFIETDDKHGDPHQMEWNVGYQTTPNGSTSTGDISAGETEIQSARTTATKWCCIRTEPRLARRRSTVMWHSGRSLSVLIRTRTLSDRTLTAASTNSDSTTLPSIVPMSRLSPTRCPDVQRGSVVS</sequence>
<keyword evidence="2" id="KW-1133">Transmembrane helix</keyword>
<name>A0ABD5VX85_9EURY</name>
<dbReference type="NCBIfam" id="TIGR02537">
    <property type="entry name" value="arch_flag_Nterm"/>
    <property type="match status" value="1"/>
</dbReference>
<reference evidence="3 4" key="1">
    <citation type="journal article" date="2019" name="Int. J. Syst. Evol. Microbiol.">
        <title>The Global Catalogue of Microorganisms (GCM) 10K type strain sequencing project: providing services to taxonomists for standard genome sequencing and annotation.</title>
        <authorList>
            <consortium name="The Broad Institute Genomics Platform"/>
            <consortium name="The Broad Institute Genome Sequencing Center for Infectious Disease"/>
            <person name="Wu L."/>
            <person name="Ma J."/>
        </authorList>
    </citation>
    <scope>NUCLEOTIDE SEQUENCE [LARGE SCALE GENOMIC DNA]</scope>
    <source>
        <strain evidence="3 4">JCM 30072</strain>
    </source>
</reference>
<organism evidence="3 4">
    <name type="scientific">Halovenus salina</name>
    <dbReference type="NCBI Taxonomy" id="1510225"/>
    <lineage>
        <taxon>Archaea</taxon>
        <taxon>Methanobacteriati</taxon>
        <taxon>Methanobacteriota</taxon>
        <taxon>Stenosarchaea group</taxon>
        <taxon>Halobacteria</taxon>
        <taxon>Halobacteriales</taxon>
        <taxon>Haloarculaceae</taxon>
        <taxon>Halovenus</taxon>
    </lineage>
</organism>
<dbReference type="Gene3D" id="2.60.120.200">
    <property type="match status" value="1"/>
</dbReference>
<evidence type="ECO:0000256" key="2">
    <source>
        <dbReference type="SAM" id="Phobius"/>
    </source>
</evidence>
<dbReference type="InterPro" id="IPR013320">
    <property type="entry name" value="ConA-like_dom_sf"/>
</dbReference>
<dbReference type="RefSeq" id="WP_382184618.1">
    <property type="nucleotide sequence ID" value="NZ_JBHSZI010000001.1"/>
</dbReference>
<keyword evidence="2" id="KW-0812">Transmembrane</keyword>
<dbReference type="AlphaFoldDB" id="A0ABD5VX85"/>
<dbReference type="Proteomes" id="UP001596445">
    <property type="component" value="Unassembled WGS sequence"/>
</dbReference>
<accession>A0ABD5VX85</accession>
<keyword evidence="2" id="KW-0472">Membrane</keyword>
<dbReference type="SUPFAM" id="SSF49899">
    <property type="entry name" value="Concanavalin A-like lectins/glucanases"/>
    <property type="match status" value="1"/>
</dbReference>
<keyword evidence="4" id="KW-1185">Reference proteome</keyword>
<feature type="compositionally biased region" description="Polar residues" evidence="1">
    <location>
        <begin position="309"/>
        <end position="321"/>
    </location>
</feature>
<proteinExistence type="predicted"/>
<evidence type="ECO:0000313" key="4">
    <source>
        <dbReference type="Proteomes" id="UP001596445"/>
    </source>
</evidence>